<sequence length="319" mass="36869">MIEYPFALEYTVSEDRIKDLKDSTKNEYLESDKFIAINSSGVQYDLSIYPNGFNSNRGNAWIFLHLDLGNEKKVEAEYTFSIKSANWNDKINHTFEKDGGYGYACCTTEELFDPNKKFIVDGKFTVKVEGILKIENVESKWKMMKSFRSLWNIGYEDFTIIVDGKEIKVYKCLLAYHSPVFAAMFTSGLKEATANKVKITDFSFDIVEKAVKLCYHRKLVPDFTIEECFFLLKFADKYDMESIQENLEDYMGDKITVTNVCKLYKDAAGVNALKLQNRCLDFVVLCFVKKEFVPNMEILEKDFFITVFASSTCRKSETL</sequence>
<protein>
    <submittedName>
        <fullName evidence="2">BTB domain-containing protein</fullName>
    </submittedName>
</protein>
<name>A0AC34FLZ6_9BILA</name>
<evidence type="ECO:0000313" key="2">
    <source>
        <dbReference type="WBParaSite" id="ES5_v2.g18292.t1"/>
    </source>
</evidence>
<organism evidence="1 2">
    <name type="scientific">Panagrolaimus sp. ES5</name>
    <dbReference type="NCBI Taxonomy" id="591445"/>
    <lineage>
        <taxon>Eukaryota</taxon>
        <taxon>Metazoa</taxon>
        <taxon>Ecdysozoa</taxon>
        <taxon>Nematoda</taxon>
        <taxon>Chromadorea</taxon>
        <taxon>Rhabditida</taxon>
        <taxon>Tylenchina</taxon>
        <taxon>Panagrolaimomorpha</taxon>
        <taxon>Panagrolaimoidea</taxon>
        <taxon>Panagrolaimidae</taxon>
        <taxon>Panagrolaimus</taxon>
    </lineage>
</organism>
<evidence type="ECO:0000313" key="1">
    <source>
        <dbReference type="Proteomes" id="UP000887579"/>
    </source>
</evidence>
<dbReference type="Proteomes" id="UP000887579">
    <property type="component" value="Unplaced"/>
</dbReference>
<reference evidence="2" key="1">
    <citation type="submission" date="2022-11" db="UniProtKB">
        <authorList>
            <consortium name="WormBaseParasite"/>
        </authorList>
    </citation>
    <scope>IDENTIFICATION</scope>
</reference>
<accession>A0AC34FLZ6</accession>
<proteinExistence type="predicted"/>
<dbReference type="WBParaSite" id="ES5_v2.g18292.t1">
    <property type="protein sequence ID" value="ES5_v2.g18292.t1"/>
    <property type="gene ID" value="ES5_v2.g18292"/>
</dbReference>